<gene>
    <name evidence="3" type="ORF">EHS11_11800</name>
</gene>
<evidence type="ECO:0000313" key="4">
    <source>
        <dbReference type="Proteomes" id="UP000298264"/>
    </source>
</evidence>
<dbReference type="AlphaFoldDB" id="A0A4R9LPK9"/>
<evidence type="ECO:0000256" key="2">
    <source>
        <dbReference type="SAM" id="Phobius"/>
    </source>
</evidence>
<reference evidence="3" key="1">
    <citation type="journal article" date="2019" name="PLoS Negl. Trop. Dis.">
        <title>Revisiting the worldwide diversity of Leptospira species in the environment.</title>
        <authorList>
            <person name="Vincent A.T."/>
            <person name="Schiettekatte O."/>
            <person name="Bourhy P."/>
            <person name="Veyrier F.J."/>
            <person name="Picardeau M."/>
        </authorList>
    </citation>
    <scope>NUCLEOTIDE SEQUENCE [LARGE SCALE GENOMIC DNA]</scope>
    <source>
        <strain evidence="3">201400974</strain>
    </source>
</reference>
<keyword evidence="2" id="KW-0472">Membrane</keyword>
<feature type="compositionally biased region" description="Basic residues" evidence="1">
    <location>
        <begin position="91"/>
        <end position="100"/>
    </location>
</feature>
<keyword evidence="2" id="KW-0812">Transmembrane</keyword>
<dbReference type="Proteomes" id="UP000298264">
    <property type="component" value="Unassembled WGS sequence"/>
</dbReference>
<dbReference type="EMBL" id="RQHV01000050">
    <property type="protein sequence ID" value="TGN09759.1"/>
    <property type="molecule type" value="Genomic_DNA"/>
</dbReference>
<feature type="transmembrane region" description="Helical" evidence="2">
    <location>
        <begin position="42"/>
        <end position="67"/>
    </location>
</feature>
<name>A0A4R9LPK9_9LEPT</name>
<keyword evidence="2" id="KW-1133">Transmembrane helix</keyword>
<evidence type="ECO:0000256" key="1">
    <source>
        <dbReference type="SAM" id="MobiDB-lite"/>
    </source>
</evidence>
<sequence length="100" mass="11388">MKQTLNDKRLWISGIIIFALGILLESFFLYNEISTTVSGFGFSFPGFLGMAFVGLVMFVAPFLAIAYDKFKPESKGGYDVPQVPFDPFVDRHKRKRKKRS</sequence>
<feature type="region of interest" description="Disordered" evidence="1">
    <location>
        <begin position="72"/>
        <end position="100"/>
    </location>
</feature>
<comment type="caution">
    <text evidence="3">The sequence shown here is derived from an EMBL/GenBank/DDBJ whole genome shotgun (WGS) entry which is preliminary data.</text>
</comment>
<feature type="transmembrane region" description="Helical" evidence="2">
    <location>
        <begin position="12"/>
        <end position="30"/>
    </location>
</feature>
<organism evidence="3 4">
    <name type="scientific">Leptospira ilyithenensis</name>
    <dbReference type="NCBI Taxonomy" id="2484901"/>
    <lineage>
        <taxon>Bacteria</taxon>
        <taxon>Pseudomonadati</taxon>
        <taxon>Spirochaetota</taxon>
        <taxon>Spirochaetia</taxon>
        <taxon>Leptospirales</taxon>
        <taxon>Leptospiraceae</taxon>
        <taxon>Leptospira</taxon>
    </lineage>
</organism>
<proteinExistence type="predicted"/>
<dbReference type="RefSeq" id="WP_135764611.1">
    <property type="nucleotide sequence ID" value="NZ_RQHV01000050.1"/>
</dbReference>
<evidence type="ECO:0000313" key="3">
    <source>
        <dbReference type="EMBL" id="TGN09759.1"/>
    </source>
</evidence>
<protein>
    <submittedName>
        <fullName evidence="3">Uncharacterized protein</fullName>
    </submittedName>
</protein>
<keyword evidence="4" id="KW-1185">Reference proteome</keyword>
<accession>A0A4R9LPK9</accession>